<dbReference type="InterPro" id="IPR002912">
    <property type="entry name" value="ACT_dom"/>
</dbReference>
<evidence type="ECO:0000256" key="10">
    <source>
        <dbReference type="ARBA" id="ARBA00022777"/>
    </source>
</evidence>
<feature type="binding site" evidence="14">
    <location>
        <begin position="170"/>
        <end position="171"/>
    </location>
    <ligand>
        <name>ATP</name>
        <dbReference type="ChEBI" id="CHEBI:30616"/>
    </ligand>
</feature>
<evidence type="ECO:0000256" key="1">
    <source>
        <dbReference type="ARBA" id="ARBA00004766"/>
    </source>
</evidence>
<comment type="pathway">
    <text evidence="1 16">Amino-acid biosynthesis; L-lysine biosynthesis via DAP pathway; (S)-tetrahydrodipicolinate from L-aspartate: step 1/4.</text>
</comment>
<evidence type="ECO:0000256" key="5">
    <source>
        <dbReference type="ARBA" id="ARBA00013059"/>
    </source>
</evidence>
<accession>A0A371RGG3</accession>
<dbReference type="CDD" id="cd04923">
    <property type="entry name" value="ACT_AK-LysC-DapG-like_2"/>
    <property type="match status" value="1"/>
</dbReference>
<dbReference type="Pfam" id="PF00696">
    <property type="entry name" value="AA_kinase"/>
    <property type="match status" value="1"/>
</dbReference>
<dbReference type="PROSITE" id="PS51671">
    <property type="entry name" value="ACT"/>
    <property type="match status" value="1"/>
</dbReference>
<keyword evidence="8 15" id="KW-0808">Transferase</keyword>
<dbReference type="UniPathway" id="UPA00034">
    <property type="reaction ID" value="UER00015"/>
</dbReference>
<keyword evidence="12" id="KW-0457">Lysine biosynthesis</keyword>
<dbReference type="NCBIfam" id="NF005155">
    <property type="entry name" value="PRK06635.1-4"/>
    <property type="match status" value="1"/>
</dbReference>
<dbReference type="AlphaFoldDB" id="A0A371RGG3"/>
<dbReference type="InterPro" id="IPR054352">
    <property type="entry name" value="ACT_Aspartokinase"/>
</dbReference>
<dbReference type="GO" id="GO:0005524">
    <property type="term" value="F:ATP binding"/>
    <property type="evidence" value="ECO:0007669"/>
    <property type="project" value="UniProtKB-KW"/>
</dbReference>
<dbReference type="FunFam" id="3.40.1160.10:FF:000002">
    <property type="entry name" value="Aspartokinase"/>
    <property type="match status" value="1"/>
</dbReference>
<dbReference type="InterPro" id="IPR045865">
    <property type="entry name" value="ACT-like_dom_sf"/>
</dbReference>
<evidence type="ECO:0000256" key="3">
    <source>
        <dbReference type="ARBA" id="ARBA00005139"/>
    </source>
</evidence>
<dbReference type="NCBIfam" id="NF005154">
    <property type="entry name" value="PRK06635.1-2"/>
    <property type="match status" value="1"/>
</dbReference>
<comment type="catalytic activity">
    <reaction evidence="13 15">
        <text>L-aspartate + ATP = 4-phospho-L-aspartate + ADP</text>
        <dbReference type="Rhea" id="RHEA:23776"/>
        <dbReference type="ChEBI" id="CHEBI:29991"/>
        <dbReference type="ChEBI" id="CHEBI:30616"/>
        <dbReference type="ChEBI" id="CHEBI:57535"/>
        <dbReference type="ChEBI" id="CHEBI:456216"/>
        <dbReference type="EC" id="2.7.2.4"/>
    </reaction>
</comment>
<comment type="similarity">
    <text evidence="4 15">Belongs to the aspartokinase family.</text>
</comment>
<feature type="binding site" evidence="14">
    <location>
        <begin position="206"/>
        <end position="207"/>
    </location>
    <ligand>
        <name>ATP</name>
        <dbReference type="ChEBI" id="CHEBI:30616"/>
    </ligand>
</feature>
<evidence type="ECO:0000313" key="18">
    <source>
        <dbReference type="EMBL" id="RFB04529.1"/>
    </source>
</evidence>
<dbReference type="RefSeq" id="WP_116391161.1">
    <property type="nucleotide sequence ID" value="NZ_QUQO01000001.1"/>
</dbReference>
<dbReference type="Pfam" id="PF22468">
    <property type="entry name" value="ACT_9"/>
    <property type="match status" value="2"/>
</dbReference>
<evidence type="ECO:0000256" key="7">
    <source>
        <dbReference type="ARBA" id="ARBA00022605"/>
    </source>
</evidence>
<feature type="binding site" evidence="14">
    <location>
        <begin position="2"/>
        <end position="5"/>
    </location>
    <ligand>
        <name>ATP</name>
        <dbReference type="ChEBI" id="CHEBI:30616"/>
    </ligand>
</feature>
<evidence type="ECO:0000259" key="17">
    <source>
        <dbReference type="PROSITE" id="PS51671"/>
    </source>
</evidence>
<dbReference type="PIRSF" id="PIRSF000726">
    <property type="entry name" value="Asp_kin"/>
    <property type="match status" value="1"/>
</dbReference>
<name>A0A371RGG3_9PROT</name>
<protein>
    <recommendedName>
        <fullName evidence="6 15">Aspartokinase</fullName>
        <ecNumber evidence="5 15">2.7.2.4</ecNumber>
    </recommendedName>
</protein>
<evidence type="ECO:0000313" key="19">
    <source>
        <dbReference type="Proteomes" id="UP000264589"/>
    </source>
</evidence>
<dbReference type="GO" id="GO:0009088">
    <property type="term" value="P:threonine biosynthetic process"/>
    <property type="evidence" value="ECO:0007669"/>
    <property type="project" value="UniProtKB-UniPathway"/>
</dbReference>
<proteinExistence type="inferred from homology"/>
<dbReference type="UniPathway" id="UPA00050">
    <property type="reaction ID" value="UER00461"/>
</dbReference>
<feature type="binding site" evidence="14">
    <location>
        <position position="42"/>
    </location>
    <ligand>
        <name>substrate</name>
    </ligand>
</feature>
<keyword evidence="19" id="KW-1185">Reference proteome</keyword>
<evidence type="ECO:0000256" key="2">
    <source>
        <dbReference type="ARBA" id="ARBA00004986"/>
    </source>
</evidence>
<dbReference type="InterPro" id="IPR001341">
    <property type="entry name" value="Asp_kinase"/>
</dbReference>
<dbReference type="GO" id="GO:0009090">
    <property type="term" value="P:homoserine biosynthetic process"/>
    <property type="evidence" value="ECO:0007669"/>
    <property type="project" value="TreeGrafter"/>
</dbReference>
<dbReference type="SUPFAM" id="SSF53633">
    <property type="entry name" value="Carbamate kinase-like"/>
    <property type="match status" value="1"/>
</dbReference>
<dbReference type="InterPro" id="IPR041740">
    <property type="entry name" value="AKii-LysC-BS"/>
</dbReference>
<keyword evidence="11 14" id="KW-0067">ATP-binding</keyword>
<dbReference type="GO" id="GO:0004072">
    <property type="term" value="F:aspartate kinase activity"/>
    <property type="evidence" value="ECO:0007669"/>
    <property type="project" value="UniProtKB-EC"/>
</dbReference>
<keyword evidence="7 16" id="KW-0028">Amino-acid biosynthesis</keyword>
<dbReference type="SUPFAM" id="SSF55021">
    <property type="entry name" value="ACT-like"/>
    <property type="match status" value="2"/>
</dbReference>
<evidence type="ECO:0000256" key="9">
    <source>
        <dbReference type="ARBA" id="ARBA00022741"/>
    </source>
</evidence>
<dbReference type="NCBIfam" id="TIGR00657">
    <property type="entry name" value="asp_kinases"/>
    <property type="match status" value="1"/>
</dbReference>
<evidence type="ECO:0000256" key="13">
    <source>
        <dbReference type="ARBA" id="ARBA00047872"/>
    </source>
</evidence>
<dbReference type="PANTHER" id="PTHR21499:SF3">
    <property type="entry name" value="ASPARTOKINASE"/>
    <property type="match status" value="1"/>
</dbReference>
<feature type="binding site" evidence="14">
    <location>
        <position position="181"/>
    </location>
    <ligand>
        <name>ATP</name>
        <dbReference type="ChEBI" id="CHEBI:30616"/>
    </ligand>
</feature>
<dbReference type="EMBL" id="QUQO01000001">
    <property type="protein sequence ID" value="RFB04529.1"/>
    <property type="molecule type" value="Genomic_DNA"/>
</dbReference>
<evidence type="ECO:0000256" key="6">
    <source>
        <dbReference type="ARBA" id="ARBA00016273"/>
    </source>
</evidence>
<dbReference type="OrthoDB" id="9799110at2"/>
<evidence type="ECO:0000256" key="15">
    <source>
        <dbReference type="RuleBase" id="RU003448"/>
    </source>
</evidence>
<dbReference type="CDD" id="cd04261">
    <property type="entry name" value="AAK_AKii-LysC-BS"/>
    <property type="match status" value="1"/>
</dbReference>
<dbReference type="GO" id="GO:0009089">
    <property type="term" value="P:lysine biosynthetic process via diaminopimelate"/>
    <property type="evidence" value="ECO:0007669"/>
    <property type="project" value="UniProtKB-UniPathway"/>
</dbReference>
<feature type="domain" description="ACT" evidence="17">
    <location>
        <begin position="265"/>
        <end position="349"/>
    </location>
</feature>
<feature type="binding site" evidence="14">
    <location>
        <position position="176"/>
    </location>
    <ligand>
        <name>ATP</name>
        <dbReference type="ChEBI" id="CHEBI:30616"/>
    </ligand>
</feature>
<dbReference type="Gene3D" id="3.30.70.260">
    <property type="match status" value="2"/>
</dbReference>
<dbReference type="InterPro" id="IPR036393">
    <property type="entry name" value="AceGlu_kinase-like_sf"/>
</dbReference>
<comment type="caution">
    <text evidence="18">The sequence shown here is derived from an EMBL/GenBank/DDBJ whole genome shotgun (WGS) entry which is preliminary data.</text>
</comment>
<evidence type="ECO:0000256" key="8">
    <source>
        <dbReference type="ARBA" id="ARBA00022679"/>
    </source>
</evidence>
<dbReference type="PANTHER" id="PTHR21499">
    <property type="entry name" value="ASPARTATE KINASE"/>
    <property type="match status" value="1"/>
</dbReference>
<evidence type="ECO:0000256" key="12">
    <source>
        <dbReference type="ARBA" id="ARBA00023154"/>
    </source>
</evidence>
<reference evidence="18 19" key="1">
    <citation type="submission" date="2018-08" db="EMBL/GenBank/DDBJ databases">
        <title>Parvularcula sp. SM1705, isolated from surface water of the South Sea China.</title>
        <authorList>
            <person name="Sun L."/>
        </authorList>
    </citation>
    <scope>NUCLEOTIDE SEQUENCE [LARGE SCALE GENOMIC DNA]</scope>
    <source>
        <strain evidence="18 19">SM1705</strain>
    </source>
</reference>
<comment type="pathway">
    <text evidence="2 16">Amino-acid biosynthesis; L-methionine biosynthesis via de novo pathway; L-homoserine from L-aspartate: step 1/3.</text>
</comment>
<dbReference type="EC" id="2.7.2.4" evidence="5 15"/>
<keyword evidence="10 15" id="KW-0418">Kinase</keyword>
<dbReference type="InterPro" id="IPR005260">
    <property type="entry name" value="Asp_kin_monofn"/>
</dbReference>
<dbReference type="GO" id="GO:0005829">
    <property type="term" value="C:cytosol"/>
    <property type="evidence" value="ECO:0007669"/>
    <property type="project" value="TreeGrafter"/>
</dbReference>
<comment type="pathway">
    <text evidence="3 16">Amino-acid biosynthesis; L-threonine biosynthesis; L-threonine from L-aspartate: step 1/5.</text>
</comment>
<evidence type="ECO:0000256" key="16">
    <source>
        <dbReference type="RuleBase" id="RU004249"/>
    </source>
</evidence>
<sequence length="412" mass="42857">MKFGGTSVADLTRIERVARHVAAEVASGKEVCVVVSAMAGETDRLVGLAAAAAGEGLHRNADVDTVVSSGEQVTAGLLALVLQREGIAARSFLGWQVAMRTDDTPSAATIHHIDTTTLANTFKQGEVAVVAGFQGVSPDGRITTIGRGGSDTTAVALAAALKACRCDIYTDVDGVYTSDPRIVASARRLDRLTFEEMLEMASVGAKVLHTRSVGIAMAHGVPIRVLSSLTEPGENGACTLIMDENDIIERRTVSAVVPSRAEARISLLGVPNVPGKSGIIFTALADAKVNIDMIVQSQARAGESANMSFTLKEADLSLAQSILAGLKDEIGFTDLMADQDVSKVSIIGVGMNDHSGVAATMFAAFGKKGINIHNISTSEIKISALIPADYTELAVRTLHDAFGLGEVSEGGA</sequence>
<evidence type="ECO:0000256" key="14">
    <source>
        <dbReference type="PIRSR" id="PIRSR000726-1"/>
    </source>
</evidence>
<dbReference type="InterPro" id="IPR001048">
    <property type="entry name" value="Asp/Glu/Uridylate_kinase"/>
</dbReference>
<dbReference type="UniPathway" id="UPA00051">
    <property type="reaction ID" value="UER00462"/>
</dbReference>
<gene>
    <name evidence="18" type="ORF">DX908_04075</name>
</gene>
<evidence type="ECO:0000256" key="4">
    <source>
        <dbReference type="ARBA" id="ARBA00010122"/>
    </source>
</evidence>
<dbReference type="InParanoid" id="A0A371RGG3"/>
<dbReference type="CDD" id="cd04913">
    <property type="entry name" value="ACT_AKii-LysC-BS-like_1"/>
    <property type="match status" value="1"/>
</dbReference>
<organism evidence="18 19">
    <name type="scientific">Parvularcula marina</name>
    <dbReference type="NCBI Taxonomy" id="2292771"/>
    <lineage>
        <taxon>Bacteria</taxon>
        <taxon>Pseudomonadati</taxon>
        <taxon>Pseudomonadota</taxon>
        <taxon>Alphaproteobacteria</taxon>
        <taxon>Parvularculales</taxon>
        <taxon>Parvularculaceae</taxon>
        <taxon>Parvularcula</taxon>
    </lineage>
</organism>
<keyword evidence="9 14" id="KW-0547">Nucleotide-binding</keyword>
<evidence type="ECO:0000256" key="11">
    <source>
        <dbReference type="ARBA" id="ARBA00022840"/>
    </source>
</evidence>
<dbReference type="Gene3D" id="3.40.1160.10">
    <property type="entry name" value="Acetylglutamate kinase-like"/>
    <property type="match status" value="1"/>
</dbReference>
<dbReference type="Proteomes" id="UP000264589">
    <property type="component" value="Unassembled WGS sequence"/>
</dbReference>
<feature type="binding site" evidence="14">
    <location>
        <position position="71"/>
    </location>
    <ligand>
        <name>substrate</name>
    </ligand>
</feature>
<dbReference type="FunCoup" id="A0A371RGG3">
    <property type="interactions" value="498"/>
</dbReference>